<name>A0A2H1K5K8_9MICO</name>
<evidence type="ECO:0000313" key="8">
    <source>
        <dbReference type="EMBL" id="SMX94552.1"/>
    </source>
</evidence>
<keyword evidence="3" id="KW-1003">Cell membrane</keyword>
<dbReference type="SUPFAM" id="SSF53448">
    <property type="entry name" value="Nucleotide-diphospho-sugar transferases"/>
    <property type="match status" value="1"/>
</dbReference>
<dbReference type="InterPro" id="IPR043149">
    <property type="entry name" value="TagF_N"/>
</dbReference>
<dbReference type="Pfam" id="PF04464">
    <property type="entry name" value="Glyphos_transf"/>
    <property type="match status" value="1"/>
</dbReference>
<keyword evidence="5" id="KW-0777">Teichoic acid biosynthesis</keyword>
<accession>A0A2H1K5K8</accession>
<feature type="domain" description="Glycosyltransferase 2-like" evidence="7">
    <location>
        <begin position="7"/>
        <end position="172"/>
    </location>
</feature>
<dbReference type="EC" id="2.7.8.12" evidence="8"/>
<reference evidence="8 9" key="1">
    <citation type="submission" date="2017-03" db="EMBL/GenBank/DDBJ databases">
        <authorList>
            <person name="Afonso C.L."/>
            <person name="Miller P.J."/>
            <person name="Scott M.A."/>
            <person name="Spackman E."/>
            <person name="Goraichik I."/>
            <person name="Dimitrov K.M."/>
            <person name="Suarez D.L."/>
            <person name="Swayne D.E."/>
        </authorList>
    </citation>
    <scope>NUCLEOTIDE SEQUENCE [LARGE SCALE GENOMIC DNA]</scope>
    <source>
        <strain evidence="8 9">CNRZ 918</strain>
    </source>
</reference>
<dbReference type="Proteomes" id="UP000234433">
    <property type="component" value="Unassembled WGS sequence"/>
</dbReference>
<gene>
    <name evidence="8" type="ORF">BANT918_02141</name>
</gene>
<keyword evidence="4 8" id="KW-0808">Transferase</keyword>
<dbReference type="OrthoDB" id="8549922at2"/>
<dbReference type="SUPFAM" id="SSF53756">
    <property type="entry name" value="UDP-Glycosyltransferase/glycogen phosphorylase"/>
    <property type="match status" value="1"/>
</dbReference>
<organism evidence="8 9">
    <name type="scientific">Brevibacterium antiquum CNRZ 918</name>
    <dbReference type="NCBI Taxonomy" id="1255637"/>
    <lineage>
        <taxon>Bacteria</taxon>
        <taxon>Bacillati</taxon>
        <taxon>Actinomycetota</taxon>
        <taxon>Actinomycetes</taxon>
        <taxon>Micrococcales</taxon>
        <taxon>Brevibacteriaceae</taxon>
        <taxon>Brevibacterium</taxon>
    </lineage>
</organism>
<evidence type="ECO:0000256" key="1">
    <source>
        <dbReference type="ARBA" id="ARBA00004202"/>
    </source>
</evidence>
<dbReference type="InterPro" id="IPR007554">
    <property type="entry name" value="Glycerophosphate_synth"/>
</dbReference>
<dbReference type="RefSeq" id="WP_101620214.1">
    <property type="nucleotide sequence ID" value="NZ_FXZD01000006.1"/>
</dbReference>
<dbReference type="InterPro" id="IPR029044">
    <property type="entry name" value="Nucleotide-diphossugar_trans"/>
</dbReference>
<keyword evidence="6" id="KW-0472">Membrane</keyword>
<dbReference type="InterPro" id="IPR043148">
    <property type="entry name" value="TagF_C"/>
</dbReference>
<dbReference type="PANTHER" id="PTHR37316:SF3">
    <property type="entry name" value="TEICHOIC ACID GLYCEROL-PHOSPHATE TRANSFERASE"/>
    <property type="match status" value="1"/>
</dbReference>
<dbReference type="GO" id="GO:0005886">
    <property type="term" value="C:plasma membrane"/>
    <property type="evidence" value="ECO:0007669"/>
    <property type="project" value="UniProtKB-SubCell"/>
</dbReference>
<dbReference type="Gene3D" id="3.40.50.12580">
    <property type="match status" value="1"/>
</dbReference>
<dbReference type="GO" id="GO:0047355">
    <property type="term" value="F:CDP-glycerol glycerophosphotransferase activity"/>
    <property type="evidence" value="ECO:0007669"/>
    <property type="project" value="UniProtKB-EC"/>
</dbReference>
<evidence type="ECO:0000256" key="4">
    <source>
        <dbReference type="ARBA" id="ARBA00022679"/>
    </source>
</evidence>
<protein>
    <submittedName>
        <fullName evidence="8">CDP-glycerol glycerophosphotransferase</fullName>
        <ecNumber evidence="8">2.7.8.12</ecNumber>
    </submittedName>
</protein>
<dbReference type="InterPro" id="IPR001173">
    <property type="entry name" value="Glyco_trans_2-like"/>
</dbReference>
<evidence type="ECO:0000256" key="3">
    <source>
        <dbReference type="ARBA" id="ARBA00022475"/>
    </source>
</evidence>
<evidence type="ECO:0000256" key="2">
    <source>
        <dbReference type="ARBA" id="ARBA00010488"/>
    </source>
</evidence>
<evidence type="ECO:0000256" key="5">
    <source>
        <dbReference type="ARBA" id="ARBA00022944"/>
    </source>
</evidence>
<sequence>MNLPTVTVVIIVFNDEDRINVAIESAMRQTLREIEIVVVDHGSTDGTAAVVQKYIERDSRIRLVQLPDNVGEPGRPLNAGIDDARGDWITVMGSDDELEPDACRYMLSFAELRSVDVVLGKVSRVNPSTPKKITYWHSRLYREERTLSRIEDAPEYISDTISAGKLYRRSFLNDRKIRFPEDILYEDQLFTLKVYHQSDGIQVLPETVYRWYSRPNAKKKSITNSRDTIKNFEDRISVNRRIDEYLRLAESPALSSYKSEKFIRHDLNIYLNNLEEQQGEYREQFGALSREYLSAIALDKDIDIHPILKVIVGLLKIGDVESAVAAHKFRLGRGPLPVDLWSDGGRKYWLDKEQIARSGLGREWFDVTSLGIHLVPFKYRKFSVESRSVELNSTCINIDVLVGDKGRSLESGIESVSLVLRRRRGQSELSFPVRWEVISGTEMHVCDSVNVEEIFSYDMKFHENWDLWIDARKKSSVKSFRVPQSSGATRASVLELPASKMLTGNQITSFATDRGNYSLRVEQSGRLANGLAWRYAKAKRQARAIGALIARPFEGVERSRVGKKVSSVAKKAAGAISVRRRVKASTILFEAYRGRQYSDSPKALSDQLHVEHPEFRQYWSYRYERTLEEFPPYVTPVKYDSVAYHRIASGAGYWVDNFGLDPRVQKHRDTIYLQTWHGVPLKRLFFDAPKVMKLDDAKKAQYGSDLARWDFLVSQGQYFENTLVRATNTAAKLIRSGSPRNDLLLGMTDDDRDRLKHEMDLPFNRKIVLYMPTYRGKGERSAKYSSLDYRVLSEQLQEEWFMLSRQHYYRRGTRVSRDLRGFVRDVSKYPNVEDLMMVADVLITDFSSAMFDYSLLERPILYHVPDMDDYEKVAPRTYVPLENIAPGPLCFEEQQVVDALRSVASGDSQMASDVSAFRQKFMRLEEGNSSSRVIQAIWGHP</sequence>
<proteinExistence type="inferred from homology"/>
<comment type="similarity">
    <text evidence="2">Belongs to the CDP-glycerol glycerophosphotransferase family.</text>
</comment>
<evidence type="ECO:0000256" key="6">
    <source>
        <dbReference type="ARBA" id="ARBA00023136"/>
    </source>
</evidence>
<dbReference type="GO" id="GO:0019350">
    <property type="term" value="P:teichoic acid biosynthetic process"/>
    <property type="evidence" value="ECO:0007669"/>
    <property type="project" value="UniProtKB-KW"/>
</dbReference>
<dbReference type="EMBL" id="FXZD01000006">
    <property type="protein sequence ID" value="SMX94552.1"/>
    <property type="molecule type" value="Genomic_DNA"/>
</dbReference>
<dbReference type="Gene3D" id="3.40.50.11820">
    <property type="match status" value="1"/>
</dbReference>
<evidence type="ECO:0000313" key="9">
    <source>
        <dbReference type="Proteomes" id="UP000234433"/>
    </source>
</evidence>
<dbReference type="InterPro" id="IPR051612">
    <property type="entry name" value="Teichoic_Acid_Biosynth"/>
</dbReference>
<dbReference type="CDD" id="cd00761">
    <property type="entry name" value="Glyco_tranf_GTA_type"/>
    <property type="match status" value="1"/>
</dbReference>
<comment type="subcellular location">
    <subcellularLocation>
        <location evidence="1">Cell membrane</location>
        <topology evidence="1">Peripheral membrane protein</topology>
    </subcellularLocation>
</comment>
<dbReference type="Pfam" id="PF00535">
    <property type="entry name" value="Glycos_transf_2"/>
    <property type="match status" value="1"/>
</dbReference>
<dbReference type="PANTHER" id="PTHR37316">
    <property type="entry name" value="TEICHOIC ACID GLYCEROL-PHOSPHATE PRIMASE"/>
    <property type="match status" value="1"/>
</dbReference>
<dbReference type="Gene3D" id="3.90.550.10">
    <property type="entry name" value="Spore Coat Polysaccharide Biosynthesis Protein SpsA, Chain A"/>
    <property type="match status" value="1"/>
</dbReference>
<evidence type="ECO:0000259" key="7">
    <source>
        <dbReference type="Pfam" id="PF00535"/>
    </source>
</evidence>
<dbReference type="AlphaFoldDB" id="A0A2H1K5K8"/>